<dbReference type="EMBL" id="JARBHB010000008">
    <property type="protein sequence ID" value="KAJ8876478.1"/>
    <property type="molecule type" value="Genomic_DNA"/>
</dbReference>
<protein>
    <submittedName>
        <fullName evidence="1">Uncharacterized protein</fullName>
    </submittedName>
</protein>
<evidence type="ECO:0000313" key="2">
    <source>
        <dbReference type="Proteomes" id="UP001159363"/>
    </source>
</evidence>
<sequence length="259" mass="29120">MMTSEVVVSILRIIFATHGLPECYEHLHTIRQAMVWQKDGSKLLRMHCDGCQARMWIVNAFQPSGMQIATNATFPDVSPRATRKPAVVLTTGQMWYKILQENGVVAMRHVDHLRDRGKDDGKLDPPPHTGCYHQRLMLAGPEPRTRIRAIFLGFRRNTVNTTHLRKSSRREPKGESYLNQGQKSCLLMVLHLRACDVPSGQEQGPTANIMTLYSVDVALAVSLGRQTNTSRSCTSHARLCVSIHVFQVIHAETGQQTIQ</sequence>
<dbReference type="Proteomes" id="UP001159363">
    <property type="component" value="Chromosome 7"/>
</dbReference>
<gene>
    <name evidence="1" type="ORF">PR048_020923</name>
</gene>
<accession>A0ABQ9GWS6</accession>
<name>A0ABQ9GWS6_9NEOP</name>
<reference evidence="1 2" key="1">
    <citation type="submission" date="2023-02" db="EMBL/GenBank/DDBJ databases">
        <title>LHISI_Scaffold_Assembly.</title>
        <authorList>
            <person name="Stuart O.P."/>
            <person name="Cleave R."/>
            <person name="Magrath M.J.L."/>
            <person name="Mikheyev A.S."/>
        </authorList>
    </citation>
    <scope>NUCLEOTIDE SEQUENCE [LARGE SCALE GENOMIC DNA]</scope>
    <source>
        <strain evidence="1">Daus_M_001</strain>
        <tissue evidence="1">Leg muscle</tissue>
    </source>
</reference>
<comment type="caution">
    <text evidence="1">The sequence shown here is derived from an EMBL/GenBank/DDBJ whole genome shotgun (WGS) entry which is preliminary data.</text>
</comment>
<keyword evidence="2" id="KW-1185">Reference proteome</keyword>
<proteinExistence type="predicted"/>
<evidence type="ECO:0000313" key="1">
    <source>
        <dbReference type="EMBL" id="KAJ8876478.1"/>
    </source>
</evidence>
<organism evidence="1 2">
    <name type="scientific">Dryococelus australis</name>
    <dbReference type="NCBI Taxonomy" id="614101"/>
    <lineage>
        <taxon>Eukaryota</taxon>
        <taxon>Metazoa</taxon>
        <taxon>Ecdysozoa</taxon>
        <taxon>Arthropoda</taxon>
        <taxon>Hexapoda</taxon>
        <taxon>Insecta</taxon>
        <taxon>Pterygota</taxon>
        <taxon>Neoptera</taxon>
        <taxon>Polyneoptera</taxon>
        <taxon>Phasmatodea</taxon>
        <taxon>Verophasmatodea</taxon>
        <taxon>Anareolatae</taxon>
        <taxon>Phasmatidae</taxon>
        <taxon>Eurycanthinae</taxon>
        <taxon>Dryococelus</taxon>
    </lineage>
</organism>